<dbReference type="GO" id="GO:0071897">
    <property type="term" value="P:DNA biosynthetic process"/>
    <property type="evidence" value="ECO:0007669"/>
    <property type="project" value="UniProtKB-ARBA"/>
</dbReference>
<accession>A0A8D9E1Q5</accession>
<proteinExistence type="predicted"/>
<dbReference type="InterPro" id="IPR043502">
    <property type="entry name" value="DNA/RNA_pol_sf"/>
</dbReference>
<feature type="domain" description="Reverse transcriptase" evidence="1">
    <location>
        <begin position="466"/>
        <end position="741"/>
    </location>
</feature>
<evidence type="ECO:0000313" key="2">
    <source>
        <dbReference type="EMBL" id="CAG6737548.1"/>
    </source>
</evidence>
<protein>
    <submittedName>
        <fullName evidence="2">Craniofacial development protein 2</fullName>
    </submittedName>
</protein>
<dbReference type="PANTHER" id="PTHR47027:SF8">
    <property type="entry name" value="RIBONUCLEASE H"/>
    <property type="match status" value="1"/>
</dbReference>
<dbReference type="InterPro" id="IPR000477">
    <property type="entry name" value="RT_dom"/>
</dbReference>
<dbReference type="GO" id="GO:0003824">
    <property type="term" value="F:catalytic activity"/>
    <property type="evidence" value="ECO:0007669"/>
    <property type="project" value="InterPro"/>
</dbReference>
<sequence>MTRLQVSLLGISEVKWPGSGSSVIDDHHIYYSGGENSQTYYGVGFILTPEINKYVKSVTNVSDRVILMQLNAKPMNVNIIQAYAPISSSTEEELEKFYTDLKQVTEKLKDRDLTICMGDWNAKVGEGRENKIAGPFGLGVRNDRGDRFVEFCNENNLCIMNTFFKLPKRRLYTWTSPAHLPHQIVRNQIDYITINDRYKNAIKGVKTYPSGDISSDHNVLIADIRLKLKAEKKSQYSGKIDLQDLKENRERFTNILESKLQTDKEVTDIEDNWNQMKSTIQTVLSTAKKGRHKKKKWMTDEILDMMEDRRQYKNSNWEMYRRKNKEIRKKIREAQQLYFEQNCREMEELEKKHDTFNMHKKVREVLNTYTKPSTDLEDKNGKLIITVEDKLKTWEEYILELFNDNRGDIETTATANTGPAINMVELERAIKNSKNRKATGPDNIPAEVIKILENRGKRALLNLFNAIYNTGIIPEDWLKSTFVTIPKKQNARRCNEYRTISLMSHVLKIFLRIIHVRLYGKLEDHMGDTQFGFRNNLGTREALFSLQVLVQKCRDLCHPVYMCFIDFEKAFDKVQHSKLIEVLMKVNIDGKDLRIIRNLYYNQTANVRVGKNVTEEVEIKRGVRQGCLLSPMLFNIYSEFIFKEALEGLSSGVQIEDENGKHIINNLRYADDTVLIANNQQDLQLLMDKVVNSCEEYGLKLNIKKTKYMIVSRKIVRSSSIKVYGTELERTKAITYLGCYVNENWEAEREIRIRIEKARSTFQKMKRVLCSRCLNLNLRMRLVRCYIFSILLYGAECWTLTDTLLKKLQSFEMWVYRRMLRVSWMDKITNIEILNRLDKTTEIVRTIKTRKLEYLGHISRHPEKYGILLIIPKGALEVKKGSLGYKICGIVTRTTTRPPPSPTKLSIKMNN</sequence>
<name>A0A8D9E1Q5_9HEMI</name>
<dbReference type="SUPFAM" id="SSF56219">
    <property type="entry name" value="DNase I-like"/>
    <property type="match status" value="1"/>
</dbReference>
<evidence type="ECO:0000259" key="1">
    <source>
        <dbReference type="PROSITE" id="PS50878"/>
    </source>
</evidence>
<dbReference type="CDD" id="cd01650">
    <property type="entry name" value="RT_nLTR_like"/>
    <property type="match status" value="1"/>
</dbReference>
<organism evidence="2">
    <name type="scientific">Cacopsylla melanoneura</name>
    <dbReference type="NCBI Taxonomy" id="428564"/>
    <lineage>
        <taxon>Eukaryota</taxon>
        <taxon>Metazoa</taxon>
        <taxon>Ecdysozoa</taxon>
        <taxon>Arthropoda</taxon>
        <taxon>Hexapoda</taxon>
        <taxon>Insecta</taxon>
        <taxon>Pterygota</taxon>
        <taxon>Neoptera</taxon>
        <taxon>Paraneoptera</taxon>
        <taxon>Hemiptera</taxon>
        <taxon>Sternorrhyncha</taxon>
        <taxon>Psylloidea</taxon>
        <taxon>Psyllidae</taxon>
        <taxon>Psyllinae</taxon>
        <taxon>Cacopsylla</taxon>
    </lineage>
</organism>
<reference evidence="2" key="1">
    <citation type="submission" date="2021-05" db="EMBL/GenBank/DDBJ databases">
        <authorList>
            <person name="Alioto T."/>
            <person name="Alioto T."/>
            <person name="Gomez Garrido J."/>
        </authorList>
    </citation>
    <scope>NUCLEOTIDE SEQUENCE</scope>
</reference>
<dbReference type="Pfam" id="PF00078">
    <property type="entry name" value="RVT_1"/>
    <property type="match status" value="1"/>
</dbReference>
<dbReference type="InterPro" id="IPR036691">
    <property type="entry name" value="Endo/exonu/phosph_ase_sf"/>
</dbReference>
<dbReference type="Gene3D" id="3.60.10.10">
    <property type="entry name" value="Endonuclease/exonuclease/phosphatase"/>
    <property type="match status" value="1"/>
</dbReference>
<dbReference type="PANTHER" id="PTHR47027">
    <property type="entry name" value="REVERSE TRANSCRIPTASE DOMAIN-CONTAINING PROTEIN"/>
    <property type="match status" value="1"/>
</dbReference>
<dbReference type="CDD" id="cd09076">
    <property type="entry name" value="L1-EN"/>
    <property type="match status" value="1"/>
</dbReference>
<dbReference type="PROSITE" id="PS50878">
    <property type="entry name" value="RT_POL"/>
    <property type="match status" value="1"/>
</dbReference>
<dbReference type="EMBL" id="HBUF01403730">
    <property type="protein sequence ID" value="CAG6737548.1"/>
    <property type="molecule type" value="Transcribed_RNA"/>
</dbReference>
<dbReference type="SUPFAM" id="SSF56672">
    <property type="entry name" value="DNA/RNA polymerases"/>
    <property type="match status" value="1"/>
</dbReference>
<dbReference type="AlphaFoldDB" id="A0A8D9E1Q5"/>